<dbReference type="PROSITE" id="PS00018">
    <property type="entry name" value="EF_HAND_1"/>
    <property type="match status" value="2"/>
</dbReference>
<evidence type="ECO:0000313" key="23">
    <source>
        <dbReference type="Proteomes" id="UP000694429"/>
    </source>
</evidence>
<dbReference type="FunFam" id="1.20.58.60:FF:000037">
    <property type="entry name" value="Spectrin alpha chain non-erythrocytic 1"/>
    <property type="match status" value="1"/>
</dbReference>
<dbReference type="Proteomes" id="UP000694429">
    <property type="component" value="Chromosome 9"/>
</dbReference>
<dbReference type="FunFam" id="1.20.58.60:FF:000017">
    <property type="entry name" value="Spectrin alpha chain, non-erythrocytic 1"/>
    <property type="match status" value="1"/>
</dbReference>
<dbReference type="FunFam" id="1.20.58.60:FF:000043">
    <property type="entry name" value="Spectrin alpha chain, non-erythrocytic 1"/>
    <property type="match status" value="1"/>
</dbReference>
<evidence type="ECO:0000256" key="4">
    <source>
        <dbReference type="ARBA" id="ARBA00022467"/>
    </source>
</evidence>
<dbReference type="InterPro" id="IPR002017">
    <property type="entry name" value="Spectrin_repeat"/>
</dbReference>
<keyword evidence="5" id="KW-0963">Cytoplasm</keyword>
<dbReference type="Pfam" id="PF13499">
    <property type="entry name" value="EF-hand_7"/>
    <property type="match status" value="1"/>
</dbReference>
<dbReference type="Gene3D" id="1.10.238.10">
    <property type="entry name" value="EF-hand"/>
    <property type="match status" value="2"/>
</dbReference>
<dbReference type="FunFam" id="1.20.58.60:FF:000013">
    <property type="entry name" value="Spectrin alpha chain, non-erythrocytic 1"/>
    <property type="match status" value="2"/>
</dbReference>
<keyword evidence="3 18" id="KW-0728">SH3 domain</keyword>
<evidence type="ECO:0000256" key="11">
    <source>
        <dbReference type="ARBA" id="ARBA00023203"/>
    </source>
</evidence>
<feature type="coiled-coil region" evidence="19">
    <location>
        <begin position="2125"/>
        <end position="2157"/>
    </location>
</feature>
<evidence type="ECO:0000256" key="8">
    <source>
        <dbReference type="ARBA" id="ARBA00022737"/>
    </source>
</evidence>
<dbReference type="CDD" id="cd00176">
    <property type="entry name" value="SPEC"/>
    <property type="match status" value="10"/>
</dbReference>
<keyword evidence="12" id="KW-0206">Cytoskeleton</keyword>
<evidence type="ECO:0000313" key="22">
    <source>
        <dbReference type="Ensembl" id="ENSCAFP00030007827.1"/>
    </source>
</evidence>
<dbReference type="GO" id="GO:0003779">
    <property type="term" value="F:actin binding"/>
    <property type="evidence" value="ECO:0007669"/>
    <property type="project" value="UniProtKB-KW"/>
</dbReference>
<dbReference type="PROSITE" id="PS50002">
    <property type="entry name" value="SH3"/>
    <property type="match status" value="1"/>
</dbReference>
<comment type="subunit">
    <text evidence="14">Like erythrocyte spectrin, the spectrin-like proteins are capable of forming dimers which can further associate to tetramers. Interacts (via C-terminal spectrin repeats) with TRPC4. Interacts with CALM and EMD. Interacts with isoform 1 of ACP1. Identified in a complex with ACTN4, CASK, IQGAP1, MAGI2, NPHS1 and SPTBN1. Interacts with SHANK3 (via ANK repeats). Interacts with CLN3; this interaction regulates the fodrin localization at the plasma membrane.</text>
</comment>
<evidence type="ECO:0000259" key="21">
    <source>
        <dbReference type="PROSITE" id="PS50222"/>
    </source>
</evidence>
<dbReference type="GO" id="GO:0005509">
    <property type="term" value="F:calcium ion binding"/>
    <property type="evidence" value="ECO:0007669"/>
    <property type="project" value="InterPro"/>
</dbReference>
<evidence type="ECO:0000256" key="6">
    <source>
        <dbReference type="ARBA" id="ARBA00022553"/>
    </source>
</evidence>
<feature type="coiled-coil region" evidence="19">
    <location>
        <begin position="1086"/>
        <end position="1120"/>
    </location>
</feature>
<dbReference type="InterPro" id="IPR014837">
    <property type="entry name" value="EF-hand_Ca_insen"/>
</dbReference>
<feature type="coiled-coil region" evidence="19">
    <location>
        <begin position="1646"/>
        <end position="1680"/>
    </location>
</feature>
<protein>
    <recommendedName>
        <fullName evidence="15">Spectrin alpha chain, non-erythrocytic 1</fullName>
    </recommendedName>
    <alternativeName>
        <fullName evidence="16">Alpha-II spectrin</fullName>
    </alternativeName>
    <alternativeName>
        <fullName evidence="17">Fodrin alpha chain</fullName>
    </alternativeName>
</protein>
<dbReference type="FunFam" id="1.20.58.60:FF:000080">
    <property type="entry name" value="Spectrin alpha chain, non-erythrocytic 1"/>
    <property type="match status" value="1"/>
</dbReference>
<dbReference type="CDD" id="cd00051">
    <property type="entry name" value="EFh"/>
    <property type="match status" value="1"/>
</dbReference>
<evidence type="ECO:0000256" key="13">
    <source>
        <dbReference type="ARBA" id="ARBA00055800"/>
    </source>
</evidence>
<comment type="similarity">
    <text evidence="2">Belongs to the spectrin family.</text>
</comment>
<keyword evidence="6" id="KW-0597">Phosphoprotein</keyword>
<dbReference type="FunFam" id="1.20.58.60:FF:000007">
    <property type="entry name" value="Spectrin alpha chain non-erythrocytic 1"/>
    <property type="match status" value="2"/>
</dbReference>
<feature type="domain" description="SH3" evidence="20">
    <location>
        <begin position="926"/>
        <end position="986"/>
    </location>
</feature>
<evidence type="ECO:0000256" key="9">
    <source>
        <dbReference type="ARBA" id="ARBA00022837"/>
    </source>
</evidence>
<dbReference type="Pfam" id="PF08726">
    <property type="entry name" value="EFhand_Ca_insen"/>
    <property type="match status" value="1"/>
</dbReference>
<evidence type="ECO:0000256" key="15">
    <source>
        <dbReference type="ARBA" id="ARBA00070798"/>
    </source>
</evidence>
<dbReference type="SMART" id="SM00054">
    <property type="entry name" value="EFh"/>
    <property type="match status" value="2"/>
</dbReference>
<dbReference type="InterPro" id="IPR001452">
    <property type="entry name" value="SH3_domain"/>
</dbReference>
<dbReference type="InterPro" id="IPR036028">
    <property type="entry name" value="SH3-like_dom_sf"/>
</dbReference>
<feature type="coiled-coil region" evidence="19">
    <location>
        <begin position="345"/>
        <end position="375"/>
    </location>
</feature>
<dbReference type="Pfam" id="PF00018">
    <property type="entry name" value="SH3_1"/>
    <property type="match status" value="1"/>
</dbReference>
<dbReference type="InterPro" id="IPR018159">
    <property type="entry name" value="Spectrin/alpha-actinin"/>
</dbReference>
<dbReference type="FunFam" id="1.20.58.60:FF:000046">
    <property type="entry name" value="Spectrin alpha chain, non-erythrocytic 1"/>
    <property type="match status" value="1"/>
</dbReference>
<dbReference type="PRINTS" id="PR01887">
    <property type="entry name" value="SPECTRNALPHA"/>
</dbReference>
<feature type="domain" description="EF-hand" evidence="21">
    <location>
        <begin position="2250"/>
        <end position="2285"/>
    </location>
</feature>
<evidence type="ECO:0000256" key="3">
    <source>
        <dbReference type="ARBA" id="ARBA00022443"/>
    </source>
</evidence>
<keyword evidence="9" id="KW-0106">Calcium</keyword>
<dbReference type="PRINTS" id="PR00452">
    <property type="entry name" value="SH3DOMAIN"/>
</dbReference>
<dbReference type="FunFam" id="1.10.238.10:FF:000032">
    <property type="entry name" value="Spectrin alpha chain, non-erythrocytic 1"/>
    <property type="match status" value="1"/>
</dbReference>
<keyword evidence="11" id="KW-0009">Actin-binding</keyword>
<dbReference type="Gene3D" id="1.20.58.60">
    <property type="match status" value="19"/>
</dbReference>
<dbReference type="PANTHER" id="PTHR11915">
    <property type="entry name" value="SPECTRIN/FILAMIN RELATED CYTOSKELETAL PROTEIN"/>
    <property type="match status" value="1"/>
</dbReference>
<sequence>MDPSGVKVLETAEDIQERRQQVLDRYHRFKELSTLRRQKLEDSYRFQFFQRDAEELEKWIQEKLQIASDENYKDPTNLQGKLQKHQAFEAEVQANSGAIVKLDETGNLMISEGHFASETIRTRLMELHRQWELLLEKMREKGVKLLQAQKLVQYLRECEDEAIVTSEELGQDLEHVEVLQKKFEEFQTDMAAHEERVNEVNQFAAKLIQEQHPEEETIKTKQDEVNAAWQRLKGLALQRQGKLFGAAEVQRFNRDVDETISWIKEKEQRSCLHFQVKALCAEADRLQQSHPLSAAQIQVKREELIANWEQIRTLAAERHARFNAFLADFRDLTSWVTEMKALINADELANDVAGAEALLDRHQEHKGEIDAHEDSFKSADESGQALLAAGHYASDEVREKLSILAEERAALLELWELRRQQYEQCMDLQLFYRDTEQVDNWMSKQEAFLLNEDLGDSLDSVEALLKKHEDFEKSLSAQEEKITALDEFATKLIQNNHYAMEDVATRRDALLSRRNALHERAMCRRAQLADSFHLQQFFRDSDELKSWVNEKMKTATDEAYKDPSNLQGKVQKHQAFEAELSANQSRIDALEKAGQKLIDVNHYAKDEVAARMNEVISLWKKLLEATELKGIKLREANQQQQFNRNVEDIELWLYEVEGHLASDDYGKDLTNVQNLQKKHALLEADVAAHQDRIDGITIQARQFQDAGHFDAENIKKKQEALVARYEALKEPMIARKQKLADSLRLQQLFRDVEDEETWIREKEPIAASTNRGKDLIGVQNLLKKHQALQAEIAGHEPRIKAVTQKGNAMVEEGHFAAEDVKAKLSELNQKWESLKSKASQRRQDLEDSLQAQQYFADANEAESWMREKEPIVGSTDYGKDEDSAEALLKKHEALMSDLSAYGSSIQALRDQAQSCRQQVAPMDDETGKELVLALYDYQEKSPREVTMKKGDILTLLNSTNKARRLKQSLNDRQGFVPAAYVKKLDPAQSASRENLLEEQGSIAVRQEQIDHQTRITKEAGSVSLRMKQVEELYHSLLELGEKRKGMLEKSCKRFMLFREANELQQWINEKEAALTSEEVGADLEQVEVLQKKFDDFQKDLKANESRLKDINKVAEDLESEGLMAEEVQAVQQQPFGPLPLVGSLAWVWWKRDAAQLTAVFLQELNERWRSLQQLAEERSQLLGSAHEVQRFHRDADETKEWIEEKNQALNTDNYGHDLASVQALQRKHEGFERDLAALGDKVNSLGETAERLIQSHPESAEDLQEKCTELDQAWSSLGKRADQRKAKLGDSHDLQRFLSDFRDLMSWINGIRGLVSSDELAKDVTGAEALLERHQEHRTEIDARAGTFQAFEQFGQQLLAHGHYASPEVKEKLDILDRERAGLEKAWAQRRMMLDQCLELQLFHRDCEQAENWMAAREAFLNTEDKGDSLDSVEALIKKHEDFDKAINVQEEKIAALQSFADQLIAAGHYAKGDICSRRNEVLDRWRRLKAQMIEKRSKLGESQTLQQFSRDVDEIEAWISEKLQTASDESYKDPTNIQSKHQKHQAFEAELHANADRIRGVIDTGNSLIERGACAGSEDAVKARLAALADQWQFLVQKSAEKSQKLKEANKQQNFNTGIKDFDFWLSEVEALLASEDYGKDLASVNNLLKKHQLLEADISAHEDRLKDLNSQADSLMTSSAFDTSQVKDKRDTINGRFQKIKNMAASRRARLNESHRLHQFFRDMDDEESWIKEKKLLVSSEDYGRDLTGVQNLRKKHKRLEAELAAHEPAIQGVLDTGKKLSDDNTIGKEEIQQRLAQFVEHWKELKQLAAARGQRLEESLEYQQFVANVEEEEAWINEKMTLVASEDYGDTLAAIQGLLKKHEAFETDFTVHKDRVNDVCSNGQDLIKKNNHHEENISSKMKGLNGKVSDLEKAAAQRKAKLEENSAFLQFNWKADVVESWIGEKENSLKTDDYGRDLSSVQTLLTKQETFDAGLQAFQQEGIANITALKDQLLAAKHIQSKAIEARHASLMKRWSQLLANSATRKKKLLEAQSHFRKVEDLFLTFAKKASAFNSWFENAEEDLTDPVRCNSLEEIRALREAHDAFRSSLSSAQADFSQLAELDRQIKSFRVASNPYTWFTMEALEETWRNLQKIIKERELELQKEQRRQEENDKLRQEFAQHANAFHQWIQETRCSGACSMRSQLKKIEDLGAAMEEALILDNKYTEHSTVGLAQQWDQLDQLGMRMQHNLEQQIQARNTTGVTEEALKEFSMMFKHFDKDKSGRLNHQEFKSCLRSLGYDLPMVEEGEPDPEFEAILDTVDPNRDGHVSLQEYMAFMISRETENVKSSEEIESAFRALSSEGKPYVTKEELYQNLTREQADYCVSHMKPYVDGKGRELPTAFDYVEFTRSLFVN</sequence>
<dbReference type="PROSITE" id="PS50222">
    <property type="entry name" value="EF_HAND_2"/>
    <property type="match status" value="2"/>
</dbReference>
<dbReference type="FunFam" id="1.20.5.170:FF:000014">
    <property type="entry name" value="Spectrin alpha chain, non-erythrocytic 1"/>
    <property type="match status" value="1"/>
</dbReference>
<keyword evidence="10" id="KW-0112">Calmodulin-binding</keyword>
<keyword evidence="7" id="KW-0479">Metal-binding</keyword>
<evidence type="ECO:0000256" key="10">
    <source>
        <dbReference type="ARBA" id="ARBA00022860"/>
    </source>
</evidence>
<keyword evidence="4" id="KW-0117">Actin capping</keyword>
<dbReference type="SMART" id="SM00150">
    <property type="entry name" value="SPEC"/>
    <property type="match status" value="19"/>
</dbReference>
<name>A0A8C0M895_CANLF</name>
<dbReference type="SMART" id="SM00326">
    <property type="entry name" value="SH3"/>
    <property type="match status" value="1"/>
</dbReference>
<dbReference type="Pfam" id="PF00435">
    <property type="entry name" value="Spectrin"/>
    <property type="match status" value="18"/>
</dbReference>
<dbReference type="InterPro" id="IPR011992">
    <property type="entry name" value="EF-hand-dom_pair"/>
</dbReference>
<dbReference type="GO" id="GO:0030864">
    <property type="term" value="C:cortical actin cytoskeleton"/>
    <property type="evidence" value="ECO:0007669"/>
    <property type="project" value="UniProtKB-ARBA"/>
</dbReference>
<dbReference type="FunFam" id="1.20.58.60:FF:000020">
    <property type="entry name" value="Spectrin alpha chain, non-erythrocytic 1"/>
    <property type="match status" value="1"/>
</dbReference>
<proteinExistence type="inferred from homology"/>
<comment type="function">
    <text evidence="13">Fodrin, which seems to be involved in secretion, interacts with calmodulin in a calcium-dependent manner and is thus candidate for the calcium-dependent movement of the cytoskeleton at the membrane.</text>
</comment>
<dbReference type="InterPro" id="IPR002048">
    <property type="entry name" value="EF_hand_dom"/>
</dbReference>
<keyword evidence="8" id="KW-0677">Repeat</keyword>
<evidence type="ECO:0000256" key="5">
    <source>
        <dbReference type="ARBA" id="ARBA00022490"/>
    </source>
</evidence>
<dbReference type="GO" id="GO:0051693">
    <property type="term" value="P:actin filament capping"/>
    <property type="evidence" value="ECO:0007669"/>
    <property type="project" value="UniProtKB-KW"/>
</dbReference>
<dbReference type="Gene3D" id="1.20.5.170">
    <property type="match status" value="1"/>
</dbReference>
<dbReference type="SMART" id="SM01184">
    <property type="entry name" value="efhand_Ca_insen"/>
    <property type="match status" value="1"/>
</dbReference>
<dbReference type="SUPFAM" id="SSF47473">
    <property type="entry name" value="EF-hand"/>
    <property type="match status" value="1"/>
</dbReference>
<dbReference type="GO" id="GO:0005516">
    <property type="term" value="F:calmodulin binding"/>
    <property type="evidence" value="ECO:0007669"/>
    <property type="project" value="UniProtKB-KW"/>
</dbReference>
<dbReference type="SUPFAM" id="SSF50044">
    <property type="entry name" value="SH3-domain"/>
    <property type="match status" value="1"/>
</dbReference>
<keyword evidence="19" id="KW-0175">Coiled coil</keyword>
<dbReference type="FunFam" id="1.10.238.10:FF:000020">
    <property type="entry name" value="spectrin alpha chain, non-erythrocytic 1"/>
    <property type="match status" value="1"/>
</dbReference>
<dbReference type="Gene3D" id="2.30.30.40">
    <property type="entry name" value="SH3 Domains"/>
    <property type="match status" value="1"/>
</dbReference>
<evidence type="ECO:0000256" key="12">
    <source>
        <dbReference type="ARBA" id="ARBA00023212"/>
    </source>
</evidence>
<evidence type="ECO:0000256" key="1">
    <source>
        <dbReference type="ARBA" id="ARBA00004245"/>
    </source>
</evidence>
<evidence type="ECO:0000256" key="14">
    <source>
        <dbReference type="ARBA" id="ARBA00066202"/>
    </source>
</evidence>
<evidence type="ECO:0000259" key="20">
    <source>
        <dbReference type="PROSITE" id="PS50002"/>
    </source>
</evidence>
<dbReference type="FunFam" id="1.20.58.60:FF:000006">
    <property type="entry name" value="Spectrin alpha chain, non-erythrocytic 1"/>
    <property type="match status" value="3"/>
</dbReference>
<dbReference type="FunFam" id="1.20.58.60:FF:000100">
    <property type="entry name" value="spectrin alpha chain, non-erythrocytic 1 isoform X1"/>
    <property type="match status" value="1"/>
</dbReference>
<comment type="subcellular location">
    <subcellularLocation>
        <location evidence="1">Cytoplasm</location>
        <location evidence="1">Cytoskeleton</location>
    </subcellularLocation>
</comment>
<dbReference type="InterPro" id="IPR018247">
    <property type="entry name" value="EF_Hand_1_Ca_BS"/>
</dbReference>
<dbReference type="FunFam" id="1.20.58.60:FF:000026">
    <property type="entry name" value="Spectrin alpha chain, non-erythrocytic 1"/>
    <property type="match status" value="1"/>
</dbReference>
<evidence type="ECO:0000256" key="16">
    <source>
        <dbReference type="ARBA" id="ARBA00076497"/>
    </source>
</evidence>
<feature type="domain" description="EF-hand" evidence="21">
    <location>
        <begin position="2293"/>
        <end position="2328"/>
    </location>
</feature>
<reference evidence="22" key="1">
    <citation type="submission" date="2019-03" db="EMBL/GenBank/DDBJ databases">
        <authorList>
            <person name="Warren W.C."/>
            <person name="Johnson G.S."/>
        </authorList>
    </citation>
    <scope>NUCLEOTIDE SEQUENCE [LARGE SCALE GENOMIC DNA]</scope>
    <source>
        <strain evidence="22">Basenji</strain>
    </source>
</reference>
<reference evidence="22" key="2">
    <citation type="submission" date="2025-08" db="UniProtKB">
        <authorList>
            <consortium name="Ensembl"/>
        </authorList>
    </citation>
    <scope>IDENTIFICATION</scope>
</reference>
<dbReference type="FunFam" id="1.20.58.60:FF:000035">
    <property type="entry name" value="Spectrin alpha chain, non-erythrocytic 1"/>
    <property type="match status" value="1"/>
</dbReference>
<accession>A0A8C0M895</accession>
<organism evidence="22 23">
    <name type="scientific">Canis lupus familiaris</name>
    <name type="common">Dog</name>
    <name type="synonym">Canis familiaris</name>
    <dbReference type="NCBI Taxonomy" id="9615"/>
    <lineage>
        <taxon>Eukaryota</taxon>
        <taxon>Metazoa</taxon>
        <taxon>Chordata</taxon>
        <taxon>Craniata</taxon>
        <taxon>Vertebrata</taxon>
        <taxon>Euteleostomi</taxon>
        <taxon>Mammalia</taxon>
        <taxon>Eutheria</taxon>
        <taxon>Laurasiatheria</taxon>
        <taxon>Carnivora</taxon>
        <taxon>Caniformia</taxon>
        <taxon>Canidae</taxon>
        <taxon>Canis</taxon>
    </lineage>
</organism>
<evidence type="ECO:0000256" key="17">
    <source>
        <dbReference type="ARBA" id="ARBA00079686"/>
    </source>
</evidence>
<evidence type="ECO:0000256" key="18">
    <source>
        <dbReference type="PROSITE-ProRule" id="PRU00192"/>
    </source>
</evidence>
<evidence type="ECO:0000256" key="2">
    <source>
        <dbReference type="ARBA" id="ARBA00006826"/>
    </source>
</evidence>
<dbReference type="Ensembl" id="ENSCAFT00030008917.1">
    <property type="protein sequence ID" value="ENSCAFP00030007827.1"/>
    <property type="gene ID" value="ENSCAFG00030001195.1"/>
</dbReference>
<evidence type="ECO:0000256" key="19">
    <source>
        <dbReference type="SAM" id="Coils"/>
    </source>
</evidence>
<dbReference type="FunFam" id="1.20.58.60:FF:000071">
    <property type="entry name" value="Spectrin alpha chain, non-erythrocytic 1"/>
    <property type="match status" value="1"/>
</dbReference>
<evidence type="ECO:0000256" key="7">
    <source>
        <dbReference type="ARBA" id="ARBA00022723"/>
    </source>
</evidence>
<dbReference type="SUPFAM" id="SSF46966">
    <property type="entry name" value="Spectrin repeat"/>
    <property type="match status" value="16"/>
</dbReference>
<feature type="coiled-coil region" evidence="19">
    <location>
        <begin position="817"/>
        <end position="848"/>
    </location>
</feature>